<evidence type="ECO:0000313" key="1">
    <source>
        <dbReference type="EMBL" id="OAD67056.1"/>
    </source>
</evidence>
<keyword evidence="2" id="KW-1185">Reference proteome</keyword>
<dbReference type="Proteomes" id="UP000077315">
    <property type="component" value="Unassembled WGS sequence"/>
</dbReference>
<evidence type="ECO:0000313" key="2">
    <source>
        <dbReference type="Proteomes" id="UP000077315"/>
    </source>
</evidence>
<sequence length="185" mass="21186">MSSNSILDSYQCIFCKEHDPSLKKAKNCRVQCFKTRHRKHNAIQTFQIIYVPKQVSIVLNTDSNNSIVRENNTTNNDQTVNSFNNSDNDESMYDIEYDNTIEELVAVKDTEDVATPMVYDFSQSLPTPSYDDAKNLKFIQINKDYDISHKAHEKITSHFNGILATSTDITYRVCTSDLGKDPLEK</sequence>
<protein>
    <submittedName>
        <fullName evidence="1">Uncharacterized protein</fullName>
    </submittedName>
</protein>
<dbReference type="VEuPathDB" id="FungiDB:PHYBLDRAFT_70410"/>
<organism evidence="1 2">
    <name type="scientific">Phycomyces blakesleeanus (strain ATCC 8743b / DSM 1359 / FGSC 10004 / NBRC 33097 / NRRL 1555)</name>
    <dbReference type="NCBI Taxonomy" id="763407"/>
    <lineage>
        <taxon>Eukaryota</taxon>
        <taxon>Fungi</taxon>
        <taxon>Fungi incertae sedis</taxon>
        <taxon>Mucoromycota</taxon>
        <taxon>Mucoromycotina</taxon>
        <taxon>Mucoromycetes</taxon>
        <taxon>Mucorales</taxon>
        <taxon>Phycomycetaceae</taxon>
        <taxon>Phycomyces</taxon>
    </lineage>
</organism>
<dbReference type="InParanoid" id="A0A167K1D3"/>
<accession>A0A167K1D3</accession>
<dbReference type="AlphaFoldDB" id="A0A167K1D3"/>
<gene>
    <name evidence="1" type="ORF">PHYBLDRAFT_70410</name>
</gene>
<dbReference type="RefSeq" id="XP_018285096.1">
    <property type="nucleotide sequence ID" value="XM_018442279.1"/>
</dbReference>
<dbReference type="GeneID" id="29003185"/>
<reference evidence="2" key="1">
    <citation type="submission" date="2015-06" db="EMBL/GenBank/DDBJ databases">
        <title>Expansion of signal transduction pathways in fungi by whole-genome duplication.</title>
        <authorList>
            <consortium name="DOE Joint Genome Institute"/>
            <person name="Corrochano L.M."/>
            <person name="Kuo A."/>
            <person name="Marcet-Houben M."/>
            <person name="Polaino S."/>
            <person name="Salamov A."/>
            <person name="Villalobos J.M."/>
            <person name="Alvarez M.I."/>
            <person name="Avalos J."/>
            <person name="Benito E.P."/>
            <person name="Benoit I."/>
            <person name="Burger G."/>
            <person name="Camino L.P."/>
            <person name="Canovas D."/>
            <person name="Cerda-Olmedo E."/>
            <person name="Cheng J.-F."/>
            <person name="Dominguez A."/>
            <person name="Elias M."/>
            <person name="Eslava A.P."/>
            <person name="Glaser F."/>
            <person name="Grimwood J."/>
            <person name="Gutierrez G."/>
            <person name="Heitman J."/>
            <person name="Henrissat B."/>
            <person name="Iturriaga E.A."/>
            <person name="Lang B.F."/>
            <person name="Lavin J.L."/>
            <person name="Lee S."/>
            <person name="Li W."/>
            <person name="Lindquist E."/>
            <person name="Lopez-Garcia S."/>
            <person name="Luque E.M."/>
            <person name="Marcos A.T."/>
            <person name="Martin J."/>
            <person name="McCluskey K."/>
            <person name="Medina H.R."/>
            <person name="Miralles-Duran A."/>
            <person name="Miyazaki A."/>
            <person name="Munoz-Torres E."/>
            <person name="Oguiza J.A."/>
            <person name="Ohm R."/>
            <person name="Olmedo M."/>
            <person name="Orejas M."/>
            <person name="Ortiz-Castellanos L."/>
            <person name="Pisabarro A.G."/>
            <person name="Rodriguez-Romero J."/>
            <person name="Ruiz-Herrera J."/>
            <person name="Ruiz-Vazquez R."/>
            <person name="Sanz C."/>
            <person name="Schackwitz W."/>
            <person name="Schmutz J."/>
            <person name="Shahriari M."/>
            <person name="Shelest E."/>
            <person name="Silva-Franco F."/>
            <person name="Soanes D."/>
            <person name="Syed K."/>
            <person name="Tagua V.G."/>
            <person name="Talbot N.J."/>
            <person name="Thon M."/>
            <person name="De vries R.P."/>
            <person name="Wiebenga A."/>
            <person name="Yadav J.S."/>
            <person name="Braun E.L."/>
            <person name="Baker S."/>
            <person name="Garre V."/>
            <person name="Horwitz B."/>
            <person name="Torres-Martinez S."/>
            <person name="Idnurm A."/>
            <person name="Herrera-Estrella A."/>
            <person name="Gabaldon T."/>
            <person name="Grigoriev I.V."/>
        </authorList>
    </citation>
    <scope>NUCLEOTIDE SEQUENCE [LARGE SCALE GENOMIC DNA]</scope>
    <source>
        <strain evidence="2">NRRL 1555(-)</strain>
    </source>
</reference>
<proteinExistence type="predicted"/>
<name>A0A167K1D3_PHYB8</name>
<dbReference type="EMBL" id="KV441026">
    <property type="protein sequence ID" value="OAD67056.1"/>
    <property type="molecule type" value="Genomic_DNA"/>
</dbReference>